<feature type="transmembrane region" description="Helical" evidence="5">
    <location>
        <begin position="42"/>
        <end position="59"/>
    </location>
</feature>
<dbReference type="GO" id="GO:0003677">
    <property type="term" value="F:DNA binding"/>
    <property type="evidence" value="ECO:0007669"/>
    <property type="project" value="UniProtKB-KW"/>
</dbReference>
<feature type="transmembrane region" description="Helical" evidence="5">
    <location>
        <begin position="18"/>
        <end position="35"/>
    </location>
</feature>
<feature type="transmembrane region" description="Helical" evidence="5">
    <location>
        <begin position="71"/>
        <end position="92"/>
    </location>
</feature>
<dbReference type="CDD" id="cd00092">
    <property type="entry name" value="HTH_CRP"/>
    <property type="match status" value="1"/>
</dbReference>
<dbReference type="SUPFAM" id="SSF46785">
    <property type="entry name" value="Winged helix' DNA-binding domain"/>
    <property type="match status" value="1"/>
</dbReference>
<evidence type="ECO:0000313" key="8">
    <source>
        <dbReference type="EMBL" id="CAE7865069.1"/>
    </source>
</evidence>
<dbReference type="PRINTS" id="PR00034">
    <property type="entry name" value="HTHCRP"/>
</dbReference>
<evidence type="ECO:0000313" key="9">
    <source>
        <dbReference type="Proteomes" id="UP000601435"/>
    </source>
</evidence>
<evidence type="ECO:0000256" key="1">
    <source>
        <dbReference type="ARBA" id="ARBA00023015"/>
    </source>
</evidence>
<dbReference type="InterPro" id="IPR018490">
    <property type="entry name" value="cNMP-bd_dom_sf"/>
</dbReference>
<dbReference type="InterPro" id="IPR012318">
    <property type="entry name" value="HTH_CRP"/>
</dbReference>
<keyword evidence="5" id="KW-0812">Transmembrane</keyword>
<dbReference type="GO" id="GO:0006355">
    <property type="term" value="P:regulation of DNA-templated transcription"/>
    <property type="evidence" value="ECO:0007669"/>
    <property type="project" value="InterPro"/>
</dbReference>
<keyword evidence="1" id="KW-0805">Transcription regulation</keyword>
<feature type="non-terminal residue" evidence="8">
    <location>
        <position position="1"/>
    </location>
</feature>
<dbReference type="InterPro" id="IPR036388">
    <property type="entry name" value="WH-like_DNA-bd_sf"/>
</dbReference>
<evidence type="ECO:0000256" key="5">
    <source>
        <dbReference type="SAM" id="Phobius"/>
    </source>
</evidence>
<keyword evidence="5" id="KW-0472">Membrane</keyword>
<evidence type="ECO:0000259" key="6">
    <source>
        <dbReference type="PROSITE" id="PS50042"/>
    </source>
</evidence>
<protein>
    <submittedName>
        <fullName evidence="8">FixK protein</fullName>
    </submittedName>
</protein>
<dbReference type="AlphaFoldDB" id="A0A813AH75"/>
<keyword evidence="3" id="KW-0804">Transcription</keyword>
<dbReference type="Pfam" id="PF13545">
    <property type="entry name" value="HTH_Crp_2"/>
    <property type="match status" value="1"/>
</dbReference>
<keyword evidence="2" id="KW-0238">DNA-binding</keyword>
<dbReference type="Gene3D" id="2.60.120.10">
    <property type="entry name" value="Jelly Rolls"/>
    <property type="match status" value="1"/>
</dbReference>
<sequence>AVLIGGVFAVERLGLFDLQVLPLHPLVLAVALIAAQYGASGGIMAAAMASALALLGGTLPQRVVGEDYFEYLAAVWTTPLAWLIIAVLVGIISDGHRRLLQRSEQALFETQKERDLISAQYEALAARAKRLERRVAGIERYLGLPNGIKLGGTNRHREKELLYAQGDLAGDIFIVEFGCIRVSRITLEGLRLVTGFYFAGDVFGFETGAERQCYAEALEYSGTRKFHLDERDLANPQIADMLFGYLESIQQHLLILGTQNAIERVAAFLVGIADRRGGEGPRARLPMSRCDIADHLGLTLETVSRAIHRLQVLKLITLVGARDVILLDRDALIDLGA</sequence>
<evidence type="ECO:0000256" key="2">
    <source>
        <dbReference type="ARBA" id="ARBA00023125"/>
    </source>
</evidence>
<comment type="caution">
    <text evidence="8">The sequence shown here is derived from an EMBL/GenBank/DDBJ whole genome shotgun (WGS) entry which is preliminary data.</text>
</comment>
<evidence type="ECO:0000259" key="7">
    <source>
        <dbReference type="PROSITE" id="PS51063"/>
    </source>
</evidence>
<name>A0A813AH75_9DINO</name>
<feature type="domain" description="HTH crp-type" evidence="7">
    <location>
        <begin position="259"/>
        <end position="330"/>
    </location>
</feature>
<gene>
    <name evidence="8" type="primary">fixK</name>
    <name evidence="8" type="ORF">SNEC2469_LOCUS27644</name>
</gene>
<dbReference type="SMART" id="SM00419">
    <property type="entry name" value="HTH_CRP"/>
    <property type="match status" value="1"/>
</dbReference>
<accession>A0A813AH75</accession>
<dbReference type="PROSITE" id="PS50042">
    <property type="entry name" value="CNMP_BINDING_3"/>
    <property type="match status" value="1"/>
</dbReference>
<dbReference type="Proteomes" id="UP000601435">
    <property type="component" value="Unassembled WGS sequence"/>
</dbReference>
<dbReference type="EMBL" id="CAJNJA010058609">
    <property type="protein sequence ID" value="CAE7865069.1"/>
    <property type="molecule type" value="Genomic_DNA"/>
</dbReference>
<dbReference type="Pfam" id="PF00027">
    <property type="entry name" value="cNMP_binding"/>
    <property type="match status" value="1"/>
</dbReference>
<dbReference type="SUPFAM" id="SSF51206">
    <property type="entry name" value="cAMP-binding domain-like"/>
    <property type="match status" value="1"/>
</dbReference>
<evidence type="ECO:0000256" key="4">
    <source>
        <dbReference type="SAM" id="Coils"/>
    </source>
</evidence>
<dbReference type="Gene3D" id="1.10.10.10">
    <property type="entry name" value="Winged helix-like DNA-binding domain superfamily/Winged helix DNA-binding domain"/>
    <property type="match status" value="1"/>
</dbReference>
<organism evidence="8 9">
    <name type="scientific">Symbiodinium necroappetens</name>
    <dbReference type="NCBI Taxonomy" id="1628268"/>
    <lineage>
        <taxon>Eukaryota</taxon>
        <taxon>Sar</taxon>
        <taxon>Alveolata</taxon>
        <taxon>Dinophyceae</taxon>
        <taxon>Suessiales</taxon>
        <taxon>Symbiodiniaceae</taxon>
        <taxon>Symbiodinium</taxon>
    </lineage>
</organism>
<keyword evidence="4" id="KW-0175">Coiled coil</keyword>
<feature type="domain" description="Cyclic nucleotide-binding" evidence="6">
    <location>
        <begin position="160"/>
        <end position="204"/>
    </location>
</feature>
<keyword evidence="9" id="KW-1185">Reference proteome</keyword>
<dbReference type="InterPro" id="IPR014710">
    <property type="entry name" value="RmlC-like_jellyroll"/>
</dbReference>
<proteinExistence type="predicted"/>
<keyword evidence="5" id="KW-1133">Transmembrane helix</keyword>
<dbReference type="PROSITE" id="PS51063">
    <property type="entry name" value="HTH_CRP_2"/>
    <property type="match status" value="1"/>
</dbReference>
<dbReference type="InterPro" id="IPR036390">
    <property type="entry name" value="WH_DNA-bd_sf"/>
</dbReference>
<dbReference type="InterPro" id="IPR000595">
    <property type="entry name" value="cNMP-bd_dom"/>
</dbReference>
<dbReference type="OrthoDB" id="8364918at2759"/>
<evidence type="ECO:0000256" key="3">
    <source>
        <dbReference type="ARBA" id="ARBA00023163"/>
    </source>
</evidence>
<feature type="coiled-coil region" evidence="4">
    <location>
        <begin position="114"/>
        <end position="141"/>
    </location>
</feature>
<dbReference type="CDD" id="cd00038">
    <property type="entry name" value="CAP_ED"/>
    <property type="match status" value="1"/>
</dbReference>
<reference evidence="8" key="1">
    <citation type="submission" date="2021-02" db="EMBL/GenBank/DDBJ databases">
        <authorList>
            <person name="Dougan E. K."/>
            <person name="Rhodes N."/>
            <person name="Thang M."/>
            <person name="Chan C."/>
        </authorList>
    </citation>
    <scope>NUCLEOTIDE SEQUENCE</scope>
</reference>